<dbReference type="AlphaFoldDB" id="A0AAF0DWJ2"/>
<evidence type="ECO:0000313" key="3">
    <source>
        <dbReference type="Proteomes" id="UP001214603"/>
    </source>
</evidence>
<reference evidence="2" key="1">
    <citation type="submission" date="2023-03" db="EMBL/GenBank/DDBJ databases">
        <title>Mating type loci evolution in Malassezia.</title>
        <authorList>
            <person name="Coelho M.A."/>
        </authorList>
    </citation>
    <scope>NUCLEOTIDE SEQUENCE</scope>
    <source>
        <strain evidence="2">CBS 7876</strain>
    </source>
</reference>
<sequence>MKAVPPNVRTIQFELVEELGQRMSDEQIEEILQCVMTHLPAPHAQVEPMEHETAPQMEEAPDVYAADHMAMDEDAFPEEHFEHEAPQAAAADDDDD</sequence>
<evidence type="ECO:0000256" key="1">
    <source>
        <dbReference type="SAM" id="MobiDB-lite"/>
    </source>
</evidence>
<proteinExistence type="predicted"/>
<feature type="region of interest" description="Disordered" evidence="1">
    <location>
        <begin position="70"/>
        <end position="96"/>
    </location>
</feature>
<protein>
    <recommendedName>
        <fullName evidence="4">DNA-directed RNA polymerase III subunit RPC9</fullName>
    </recommendedName>
</protein>
<accession>A0AAF0DWJ2</accession>
<dbReference type="Proteomes" id="UP001214603">
    <property type="component" value="Chromosome 1"/>
</dbReference>
<gene>
    <name evidence="2" type="ORF">MOBT1_000533</name>
</gene>
<name>A0AAF0DWJ2_9BASI</name>
<evidence type="ECO:0008006" key="4">
    <source>
        <dbReference type="Google" id="ProtNLM"/>
    </source>
</evidence>
<keyword evidence="3" id="KW-1185">Reference proteome</keyword>
<evidence type="ECO:0000313" key="2">
    <source>
        <dbReference type="EMBL" id="WFD01853.1"/>
    </source>
</evidence>
<organism evidence="2 3">
    <name type="scientific">Malassezia obtusa</name>
    <dbReference type="NCBI Taxonomy" id="76774"/>
    <lineage>
        <taxon>Eukaryota</taxon>
        <taxon>Fungi</taxon>
        <taxon>Dikarya</taxon>
        <taxon>Basidiomycota</taxon>
        <taxon>Ustilaginomycotina</taxon>
        <taxon>Malasseziomycetes</taxon>
        <taxon>Malasseziales</taxon>
        <taxon>Malasseziaceae</taxon>
        <taxon>Malassezia</taxon>
    </lineage>
</organism>
<dbReference type="EMBL" id="CP119934">
    <property type="protein sequence ID" value="WFD01853.1"/>
    <property type="molecule type" value="Genomic_DNA"/>
</dbReference>